<organism evidence="2 3">
    <name type="scientific">Brassicogethes aeneus</name>
    <name type="common">Rape pollen beetle</name>
    <name type="synonym">Meligethes aeneus</name>
    <dbReference type="NCBI Taxonomy" id="1431903"/>
    <lineage>
        <taxon>Eukaryota</taxon>
        <taxon>Metazoa</taxon>
        <taxon>Ecdysozoa</taxon>
        <taxon>Arthropoda</taxon>
        <taxon>Hexapoda</taxon>
        <taxon>Insecta</taxon>
        <taxon>Pterygota</taxon>
        <taxon>Neoptera</taxon>
        <taxon>Endopterygota</taxon>
        <taxon>Coleoptera</taxon>
        <taxon>Polyphaga</taxon>
        <taxon>Cucujiformia</taxon>
        <taxon>Nitidulidae</taxon>
        <taxon>Meligethinae</taxon>
        <taxon>Brassicogethes</taxon>
    </lineage>
</organism>
<evidence type="ECO:0000313" key="2">
    <source>
        <dbReference type="EMBL" id="CAH0563163.1"/>
    </source>
</evidence>
<dbReference type="OrthoDB" id="6779752at2759"/>
<feature type="region of interest" description="Disordered" evidence="1">
    <location>
        <begin position="191"/>
        <end position="215"/>
    </location>
</feature>
<dbReference type="EMBL" id="OV121139">
    <property type="protein sequence ID" value="CAH0563163.1"/>
    <property type="molecule type" value="Genomic_DNA"/>
</dbReference>
<evidence type="ECO:0000256" key="1">
    <source>
        <dbReference type="SAM" id="MobiDB-lite"/>
    </source>
</evidence>
<sequence>MDKDEEKLDKVHKAIQKGNILDSGKVTKYGNKRETEAIHIRGNTTKDMATQTQTTEAISTKNREVEVCDIEDCNNFSNWEQKACRDWTDTVFTNTTCKEGNPLETKDQAMKVVWIGPNDKQMEKGTQKSYKFPELLTDIMEDFGILEMESKIKTAKFGQTTKRKIAKITHKENEEDIYGKLVILKNRMRRRRKYRSTQTGKNATRKIQKNDGSNIPRLHDTMIYIKEGDKEEINPKQTTEA</sequence>
<keyword evidence="3" id="KW-1185">Reference proteome</keyword>
<reference evidence="2" key="1">
    <citation type="submission" date="2021-12" db="EMBL/GenBank/DDBJ databases">
        <authorList>
            <person name="King R."/>
        </authorList>
    </citation>
    <scope>NUCLEOTIDE SEQUENCE</scope>
</reference>
<dbReference type="AlphaFoldDB" id="A0A9P0BGP8"/>
<evidence type="ECO:0000313" key="3">
    <source>
        <dbReference type="Proteomes" id="UP001154078"/>
    </source>
</evidence>
<gene>
    <name evidence="2" type="ORF">MELIAE_LOCUS12143</name>
</gene>
<protein>
    <submittedName>
        <fullName evidence="2">Uncharacterized protein</fullName>
    </submittedName>
</protein>
<proteinExistence type="predicted"/>
<accession>A0A9P0BGP8</accession>
<dbReference type="Proteomes" id="UP001154078">
    <property type="component" value="Chromosome 8"/>
</dbReference>
<name>A0A9P0BGP8_BRAAE</name>